<dbReference type="PRINTS" id="PR00685">
    <property type="entry name" value="TIFACTORIIB"/>
</dbReference>
<dbReference type="Gene3D" id="1.10.472.10">
    <property type="entry name" value="Cyclin-like"/>
    <property type="match status" value="1"/>
</dbReference>
<dbReference type="InterPro" id="IPR013150">
    <property type="entry name" value="TFIIB_cyclin"/>
</dbReference>
<dbReference type="Proteomes" id="UP000199320">
    <property type="component" value="Unassembled WGS sequence"/>
</dbReference>
<sequence length="320" mass="34832">MFADKPSVKPAVSSENQLGPEGALEKADRCSECGGAIACAADVERVCEDCGLVIDDSPLSRRRARVFDSRDWQTKRQTGGQETALRVDRGLGSGVGWGRRDGNGNVLSIKQRNRVRTGHWGNAIETGTLGYALGELQRVGAVTGIPEPEQETAAQLYRRASEEGLVRGRTIEGFVCACLLIAARESAASIPLTSERLLAASRIESEDKITNARTALVREFDDVKLALASPQDYIVRIANFVGASYDVLRRAQRLLEVYQREEGNYRGTSPRVTAAVSLHASFDQLSVEDRPTLEEFGRAADVDPTTISKRKSSFVSVVDC</sequence>
<protein>
    <submittedName>
        <fullName evidence="6">Transcription initiation factor TFIIB</fullName>
    </submittedName>
</protein>
<dbReference type="GO" id="GO:0017025">
    <property type="term" value="F:TBP-class protein binding"/>
    <property type="evidence" value="ECO:0007669"/>
    <property type="project" value="InterPro"/>
</dbReference>
<feature type="domain" description="Transcription factor TFIIB cyclin-like" evidence="4">
    <location>
        <begin position="135"/>
        <end position="188"/>
    </location>
</feature>
<dbReference type="PANTHER" id="PTHR11618:SF13">
    <property type="entry name" value="TRANSCRIPTION INITIATION FACTOR IIB"/>
    <property type="match status" value="1"/>
</dbReference>
<keyword evidence="7" id="KW-1185">Reference proteome</keyword>
<organism evidence="6 7">
    <name type="scientific">Natrinema hispanicum</name>
    <dbReference type="NCBI Taxonomy" id="392421"/>
    <lineage>
        <taxon>Archaea</taxon>
        <taxon>Methanobacteriati</taxon>
        <taxon>Methanobacteriota</taxon>
        <taxon>Stenosarchaea group</taxon>
        <taxon>Halobacteria</taxon>
        <taxon>Halobacteriales</taxon>
        <taxon>Natrialbaceae</taxon>
        <taxon>Natrinema</taxon>
    </lineage>
</organism>
<reference evidence="5 8" key="3">
    <citation type="submission" date="2019-02" db="EMBL/GenBank/DDBJ databases">
        <title>Genomic Encyclopedia of Archaeal and Bacterial Type Strains, Phase II (KMG-II): from individual species to whole genera.</title>
        <authorList>
            <person name="Goeker M."/>
        </authorList>
    </citation>
    <scope>NUCLEOTIDE SEQUENCE [LARGE SCALE GENOMIC DNA]</scope>
    <source>
        <strain evidence="5 8">DSM 18328</strain>
    </source>
</reference>
<dbReference type="GO" id="GO:0070897">
    <property type="term" value="P:transcription preinitiation complex assembly"/>
    <property type="evidence" value="ECO:0007669"/>
    <property type="project" value="InterPro"/>
</dbReference>
<dbReference type="AlphaFoldDB" id="A0A1I0HN93"/>
<dbReference type="Pfam" id="PF00382">
    <property type="entry name" value="TFIIB"/>
    <property type="match status" value="1"/>
</dbReference>
<evidence type="ECO:0000313" key="6">
    <source>
        <dbReference type="EMBL" id="SET85444.1"/>
    </source>
</evidence>
<name>A0A1I0HN93_9EURY</name>
<dbReference type="EMBL" id="SHMP01000011">
    <property type="protein sequence ID" value="RZV05150.1"/>
    <property type="molecule type" value="Genomic_DNA"/>
</dbReference>
<keyword evidence="1" id="KW-0805">Transcription regulation</keyword>
<dbReference type="CDD" id="cd00043">
    <property type="entry name" value="CYCLIN_SF"/>
    <property type="match status" value="1"/>
</dbReference>
<evidence type="ECO:0000313" key="8">
    <source>
        <dbReference type="Proteomes" id="UP000291097"/>
    </source>
</evidence>
<gene>
    <name evidence="5" type="ORF">BDK88_4394</name>
    <name evidence="6" type="ORF">SAMN04488694_11467</name>
</gene>
<dbReference type="InterPro" id="IPR000812">
    <property type="entry name" value="TFIIB"/>
</dbReference>
<keyword evidence="2" id="KW-0804">Transcription</keyword>
<dbReference type="GO" id="GO:0003743">
    <property type="term" value="F:translation initiation factor activity"/>
    <property type="evidence" value="ECO:0007669"/>
    <property type="project" value="UniProtKB-KW"/>
</dbReference>
<dbReference type="PANTHER" id="PTHR11618">
    <property type="entry name" value="TRANSCRIPTION INITIATION FACTOR IIB-RELATED"/>
    <property type="match status" value="1"/>
</dbReference>
<dbReference type="GO" id="GO:0097550">
    <property type="term" value="C:transcription preinitiation complex"/>
    <property type="evidence" value="ECO:0007669"/>
    <property type="project" value="TreeGrafter"/>
</dbReference>
<evidence type="ECO:0000256" key="2">
    <source>
        <dbReference type="ARBA" id="ARBA00023163"/>
    </source>
</evidence>
<reference evidence="7" key="2">
    <citation type="submission" date="2016-10" db="EMBL/GenBank/DDBJ databases">
        <authorList>
            <person name="Varghese N."/>
            <person name="Submissions S."/>
        </authorList>
    </citation>
    <scope>NUCLEOTIDE SEQUENCE [LARGE SCALE GENOMIC DNA]</scope>
    <source>
        <strain evidence="7">CDM_6</strain>
    </source>
</reference>
<dbReference type="InterPro" id="IPR036915">
    <property type="entry name" value="Cyclin-like_sf"/>
</dbReference>
<dbReference type="Gene3D" id="1.10.472.170">
    <property type="match status" value="1"/>
</dbReference>
<proteinExistence type="predicted"/>
<dbReference type="SUPFAM" id="SSF47954">
    <property type="entry name" value="Cyclin-like"/>
    <property type="match status" value="2"/>
</dbReference>
<evidence type="ECO:0000259" key="4">
    <source>
        <dbReference type="Pfam" id="PF00382"/>
    </source>
</evidence>
<accession>A0A1I0HN93</accession>
<keyword evidence="6" id="KW-0648">Protein biosynthesis</keyword>
<feature type="region of interest" description="Disordered" evidence="3">
    <location>
        <begin position="1"/>
        <end position="23"/>
    </location>
</feature>
<dbReference type="STRING" id="392421.SAMN04488694_11467"/>
<evidence type="ECO:0000256" key="3">
    <source>
        <dbReference type="SAM" id="MobiDB-lite"/>
    </source>
</evidence>
<evidence type="ECO:0000313" key="7">
    <source>
        <dbReference type="Proteomes" id="UP000199320"/>
    </source>
</evidence>
<dbReference type="Proteomes" id="UP000291097">
    <property type="component" value="Unassembled WGS sequence"/>
</dbReference>
<evidence type="ECO:0000313" key="5">
    <source>
        <dbReference type="EMBL" id="RZV05150.1"/>
    </source>
</evidence>
<reference evidence="6" key="1">
    <citation type="submission" date="2016-10" db="EMBL/GenBank/DDBJ databases">
        <authorList>
            <person name="de Groot N.N."/>
        </authorList>
    </citation>
    <scope>NUCLEOTIDE SEQUENCE [LARGE SCALE GENOMIC DNA]</scope>
    <source>
        <strain evidence="6">CDM_6</strain>
    </source>
</reference>
<dbReference type="EMBL" id="FOIC01000014">
    <property type="protein sequence ID" value="SET85444.1"/>
    <property type="molecule type" value="Genomic_DNA"/>
</dbReference>
<evidence type="ECO:0000256" key="1">
    <source>
        <dbReference type="ARBA" id="ARBA00023015"/>
    </source>
</evidence>
<keyword evidence="6" id="KW-0396">Initiation factor</keyword>